<protein>
    <recommendedName>
        <fullName evidence="2">HTH cro/C1-type domain-containing protein</fullName>
    </recommendedName>
</protein>
<evidence type="ECO:0000313" key="4">
    <source>
        <dbReference type="Proteomes" id="UP001501265"/>
    </source>
</evidence>
<gene>
    <name evidence="3" type="ORF">GCM10023220_33040</name>
</gene>
<feature type="domain" description="HTH cro/C1-type" evidence="2">
    <location>
        <begin position="8"/>
        <end position="62"/>
    </location>
</feature>
<dbReference type="RefSeq" id="WP_345620409.1">
    <property type="nucleotide sequence ID" value="NZ_BAABIG010000026.1"/>
</dbReference>
<comment type="caution">
    <text evidence="3">The sequence shown here is derived from an EMBL/GenBank/DDBJ whole genome shotgun (WGS) entry which is preliminary data.</text>
</comment>
<dbReference type="Pfam" id="PF01381">
    <property type="entry name" value="HTH_3"/>
    <property type="match status" value="1"/>
</dbReference>
<reference evidence="4" key="1">
    <citation type="journal article" date="2019" name="Int. J. Syst. Evol. Microbiol.">
        <title>The Global Catalogue of Microorganisms (GCM) 10K type strain sequencing project: providing services to taxonomists for standard genome sequencing and annotation.</title>
        <authorList>
            <consortium name="The Broad Institute Genomics Platform"/>
            <consortium name="The Broad Institute Genome Sequencing Center for Infectious Disease"/>
            <person name="Wu L."/>
            <person name="Ma J."/>
        </authorList>
    </citation>
    <scope>NUCLEOTIDE SEQUENCE [LARGE SCALE GENOMIC DNA]</scope>
    <source>
        <strain evidence="4">JCM 18081</strain>
    </source>
</reference>
<dbReference type="SUPFAM" id="SSF47413">
    <property type="entry name" value="lambda repressor-like DNA-binding domains"/>
    <property type="match status" value="1"/>
</dbReference>
<dbReference type="Proteomes" id="UP001501265">
    <property type="component" value="Unassembled WGS sequence"/>
</dbReference>
<proteinExistence type="predicted"/>
<sequence>MTSRRRRLAQRRKACGYNQEEFGEAVGADRSTVQRWESGKTDPQPWQRPKIAKALSITTGELAALLAPDAFAPPQSPNEWIADVSPNGEDEFDALELARRVSASDVGKETLGGLERTFDELAMGYPVLPPQDLLERVRKYSAYVAHLMDARMTLAEQRRLYAVGGWFQLLGATLHIDLNQEHAATARLRAAATLAQHADHREIEAWCYETDAWRVLTDGDYARALELSQIAQDLAPAGTSVAIQATAQEGRARARLGEGPETYAAIDRVQHMSAAMVPRKGTEHHYQYDPGKALAYAATTLAWVGDPAAEGYARQVIARLAPADDVEKWPRRVASANIDLALALLGGDRLDEACNAAQRAILSGRIVPSNHWRALEVVRAVERRQLPEASDLREAYQGLKALPSGS</sequence>
<keyword evidence="4" id="KW-1185">Reference proteome</keyword>
<dbReference type="InterPro" id="IPR010982">
    <property type="entry name" value="Lambda_DNA-bd_dom_sf"/>
</dbReference>
<dbReference type="CDD" id="cd00093">
    <property type="entry name" value="HTH_XRE"/>
    <property type="match status" value="1"/>
</dbReference>
<feature type="region of interest" description="Disordered" evidence="1">
    <location>
        <begin position="24"/>
        <end position="46"/>
    </location>
</feature>
<dbReference type="EMBL" id="BAABIG010000026">
    <property type="protein sequence ID" value="GAA4801662.1"/>
    <property type="molecule type" value="Genomic_DNA"/>
</dbReference>
<evidence type="ECO:0000256" key="1">
    <source>
        <dbReference type="SAM" id="MobiDB-lite"/>
    </source>
</evidence>
<dbReference type="InterPro" id="IPR001387">
    <property type="entry name" value="Cro/C1-type_HTH"/>
</dbReference>
<evidence type="ECO:0000259" key="2">
    <source>
        <dbReference type="PROSITE" id="PS50943"/>
    </source>
</evidence>
<dbReference type="Gene3D" id="1.10.260.40">
    <property type="entry name" value="lambda repressor-like DNA-binding domains"/>
    <property type="match status" value="1"/>
</dbReference>
<dbReference type="PROSITE" id="PS50943">
    <property type="entry name" value="HTH_CROC1"/>
    <property type="match status" value="1"/>
</dbReference>
<dbReference type="SMART" id="SM00530">
    <property type="entry name" value="HTH_XRE"/>
    <property type="match status" value="1"/>
</dbReference>
<organism evidence="3 4">
    <name type="scientific">Streptomyces ziwulingensis</name>
    <dbReference type="NCBI Taxonomy" id="1045501"/>
    <lineage>
        <taxon>Bacteria</taxon>
        <taxon>Bacillati</taxon>
        <taxon>Actinomycetota</taxon>
        <taxon>Actinomycetes</taxon>
        <taxon>Kitasatosporales</taxon>
        <taxon>Streptomycetaceae</taxon>
        <taxon>Streptomyces</taxon>
    </lineage>
</organism>
<accession>A0ABP9C0R5</accession>
<name>A0ABP9C0R5_9ACTN</name>
<evidence type="ECO:0000313" key="3">
    <source>
        <dbReference type="EMBL" id="GAA4801662.1"/>
    </source>
</evidence>